<evidence type="ECO:0000313" key="9">
    <source>
        <dbReference type="EMBL" id="PZR54425.1"/>
    </source>
</evidence>
<evidence type="ECO:0000256" key="1">
    <source>
        <dbReference type="ARBA" id="ARBA00004651"/>
    </source>
</evidence>
<feature type="transmembrane region" description="Helical" evidence="7">
    <location>
        <begin position="262"/>
        <end position="290"/>
    </location>
</feature>
<reference evidence="9 10" key="1">
    <citation type="submission" date="2018-06" db="EMBL/GenBank/DDBJ databases">
        <title>Whole genome sequencing of a novel hydrocarbon degrading bacterial strain, PW21 isolated from oil contaminated produced water sample.</title>
        <authorList>
            <person name="Nagkirti P."/>
            <person name="Shaikh A."/>
            <person name="Gowdaman V."/>
            <person name="Engineer A.E."/>
            <person name="Dagar S."/>
            <person name="Dhakephalkar P.K."/>
        </authorList>
    </citation>
    <scope>NUCLEOTIDE SEQUENCE [LARGE SCALE GENOMIC DNA]</scope>
    <source>
        <strain evidence="9 10">PW21</strain>
    </source>
</reference>
<feature type="transmembrane region" description="Helical" evidence="7">
    <location>
        <begin position="741"/>
        <end position="769"/>
    </location>
</feature>
<dbReference type="GO" id="GO:0005886">
    <property type="term" value="C:plasma membrane"/>
    <property type="evidence" value="ECO:0007669"/>
    <property type="project" value="UniProtKB-SubCell"/>
</dbReference>
<keyword evidence="3 7" id="KW-0812">Transmembrane</keyword>
<evidence type="ECO:0000256" key="4">
    <source>
        <dbReference type="ARBA" id="ARBA00022989"/>
    </source>
</evidence>
<evidence type="ECO:0000256" key="5">
    <source>
        <dbReference type="ARBA" id="ARBA00023136"/>
    </source>
</evidence>
<evidence type="ECO:0000259" key="8">
    <source>
        <dbReference type="Pfam" id="PF02687"/>
    </source>
</evidence>
<dbReference type="PANTHER" id="PTHR30572:SF4">
    <property type="entry name" value="ABC TRANSPORTER PERMEASE YTRF"/>
    <property type="match status" value="1"/>
</dbReference>
<dbReference type="InterPro" id="IPR050250">
    <property type="entry name" value="Macrolide_Exporter_MacB"/>
</dbReference>
<dbReference type="InterPro" id="IPR003838">
    <property type="entry name" value="ABC3_permease_C"/>
</dbReference>
<evidence type="ECO:0000256" key="7">
    <source>
        <dbReference type="SAM" id="Phobius"/>
    </source>
</evidence>
<name>A0A2W5X269_9MICO</name>
<sequence>MLRLTLAQMRRSMGRLAAAGIAIVIGTAFVAATLLAGNLITRSTYDAIAAQYGEADLVVAAPASAELTTAQLEGVATTPGVAAAGGQLLSYQAMTDGGSRTIYQGVIPTTSDPRLMPLTVTEGRMPSAAGEVALPPDVAERLRTEVGGTVDVQRTVPVDDGESWEDRSEQLTVTGLVEDPKNAYGVLGGAAVMDAATLAGWESDAQGAPVTYRQVAVVLADGASLETVRAALAAGVGSAVDVVTPQEQAAATAKEMTGGQDMFFLVFVLTFAAIALVVAGLVISNTFQVLVAQRARTLALLRAVGANKRQVGASVITEAAILGVAASLTGVAVGAGLGQVALWVAGNGPAAVFLPDSITLTWQVVVLPVLVGTAVTVAAASVPARVATRVAPLAALRPAEAPTSEKGSAGRVRLVLSLLAVVGGLALLAGGAVLGTVAQNPQLGLLAGVAGGAVSFVGVTVSAVFWLPKVTALAGRAVAASGPTARLAAANTLRNPRRTAATSTALLIGVTLVAMMSTGAASARHSLADQLEGMYPVDVYVTAEGSADDSRGAAVPAGIADAVGSVAGVASVAQPQMALATLEGKRFDDEGSVVAGEPSSPDDEVQVALAGIEPAEAEAALTDDSYVQHLEPGTVVVPSGQASFYGVSDGDTVEVRGAGGTTALTVSVAPNDRINELLVVPQDLATVEPNPLVTTLWVALEGDDTSAVGRIQDLVADTGETLGVQGGAVERASFESVVDTALGMVLGLLAVAVIIALIGVANTLSLSVIERRRESATLRAVGVTRGQLRWMLAVEGMLIAGVGAVLGILLGLLYGWGGSLAALGVMGDVRLAVPWTEILLIAVVALVAGLVASVLPGRSAAKSSPVAALGAD</sequence>
<evidence type="ECO:0000313" key="10">
    <source>
        <dbReference type="Proteomes" id="UP000248783"/>
    </source>
</evidence>
<dbReference type="Proteomes" id="UP000248783">
    <property type="component" value="Unassembled WGS sequence"/>
</dbReference>
<comment type="similarity">
    <text evidence="6">Belongs to the ABC-4 integral membrane protein family.</text>
</comment>
<dbReference type="PANTHER" id="PTHR30572">
    <property type="entry name" value="MEMBRANE COMPONENT OF TRANSPORTER-RELATED"/>
    <property type="match status" value="1"/>
</dbReference>
<feature type="transmembrane region" description="Helical" evidence="7">
    <location>
        <begin position="311"/>
        <end position="340"/>
    </location>
</feature>
<dbReference type="GO" id="GO:0022857">
    <property type="term" value="F:transmembrane transporter activity"/>
    <property type="evidence" value="ECO:0007669"/>
    <property type="project" value="TreeGrafter"/>
</dbReference>
<gene>
    <name evidence="9" type="ORF">DNL40_05290</name>
</gene>
<feature type="domain" description="ABC3 transporter permease C-terminal" evidence="8">
    <location>
        <begin position="748"/>
        <end position="865"/>
    </location>
</feature>
<evidence type="ECO:0000256" key="6">
    <source>
        <dbReference type="ARBA" id="ARBA00038076"/>
    </source>
</evidence>
<accession>A0A2W5X269</accession>
<keyword evidence="5 7" id="KW-0472">Membrane</keyword>
<dbReference type="AlphaFoldDB" id="A0A2W5X269"/>
<organism evidence="9 10">
    <name type="scientific">Xylanimonas oleitrophica</name>
    <dbReference type="NCBI Taxonomy" id="2607479"/>
    <lineage>
        <taxon>Bacteria</taxon>
        <taxon>Bacillati</taxon>
        <taxon>Actinomycetota</taxon>
        <taxon>Actinomycetes</taxon>
        <taxon>Micrococcales</taxon>
        <taxon>Promicromonosporaceae</taxon>
        <taxon>Xylanimonas</taxon>
    </lineage>
</organism>
<evidence type="ECO:0000256" key="2">
    <source>
        <dbReference type="ARBA" id="ARBA00022475"/>
    </source>
</evidence>
<keyword evidence="10" id="KW-1185">Reference proteome</keyword>
<keyword evidence="4 7" id="KW-1133">Transmembrane helix</keyword>
<feature type="transmembrane region" description="Helical" evidence="7">
    <location>
        <begin position="790"/>
        <end position="815"/>
    </location>
</feature>
<keyword evidence="2" id="KW-1003">Cell membrane</keyword>
<feature type="transmembrane region" description="Helical" evidence="7">
    <location>
        <begin position="835"/>
        <end position="855"/>
    </location>
</feature>
<feature type="transmembrane region" description="Helical" evidence="7">
    <location>
        <begin position="443"/>
        <end position="467"/>
    </location>
</feature>
<feature type="transmembrane region" description="Helical" evidence="7">
    <location>
        <begin position="504"/>
        <end position="523"/>
    </location>
</feature>
<comment type="caution">
    <text evidence="9">The sequence shown here is derived from an EMBL/GenBank/DDBJ whole genome shotgun (WGS) entry which is preliminary data.</text>
</comment>
<evidence type="ECO:0000256" key="3">
    <source>
        <dbReference type="ARBA" id="ARBA00022692"/>
    </source>
</evidence>
<proteinExistence type="inferred from homology"/>
<dbReference type="EMBL" id="QKWH01000002">
    <property type="protein sequence ID" value="PZR54425.1"/>
    <property type="molecule type" value="Genomic_DNA"/>
</dbReference>
<dbReference type="RefSeq" id="WP_111250281.1">
    <property type="nucleotide sequence ID" value="NZ_QKWH01000002.1"/>
</dbReference>
<feature type="domain" description="ABC3 transporter permease C-terminal" evidence="8">
    <location>
        <begin position="270"/>
        <end position="384"/>
    </location>
</feature>
<feature type="transmembrane region" description="Helical" evidence="7">
    <location>
        <begin position="414"/>
        <end position="437"/>
    </location>
</feature>
<dbReference type="Pfam" id="PF02687">
    <property type="entry name" value="FtsX"/>
    <property type="match status" value="2"/>
</dbReference>
<feature type="transmembrane region" description="Helical" evidence="7">
    <location>
        <begin position="360"/>
        <end position="382"/>
    </location>
</feature>
<comment type="subcellular location">
    <subcellularLocation>
        <location evidence="1">Cell membrane</location>
        <topology evidence="1">Multi-pass membrane protein</topology>
    </subcellularLocation>
</comment>
<protein>
    <submittedName>
        <fullName evidence="9">ABC transporter permease</fullName>
    </submittedName>
</protein>